<reference evidence="1 2" key="1">
    <citation type="journal article" date="2019" name="Int. J. Syst. Evol. Microbiol.">
        <title>The Global Catalogue of Microorganisms (GCM) 10K type strain sequencing project: providing services to taxonomists for standard genome sequencing and annotation.</title>
        <authorList>
            <consortium name="The Broad Institute Genomics Platform"/>
            <consortium name="The Broad Institute Genome Sequencing Center for Infectious Disease"/>
            <person name="Wu L."/>
            <person name="Ma J."/>
        </authorList>
    </citation>
    <scope>NUCLEOTIDE SEQUENCE [LARGE SCALE GENOMIC DNA]</scope>
    <source>
        <strain evidence="1 2">CGMCC 1.12543</strain>
    </source>
</reference>
<accession>A0ABD5RPV4</accession>
<evidence type="ECO:0000313" key="2">
    <source>
        <dbReference type="Proteomes" id="UP001596099"/>
    </source>
</evidence>
<keyword evidence="2" id="KW-1185">Reference proteome</keyword>
<comment type="caution">
    <text evidence="1">The sequence shown here is derived from an EMBL/GenBank/DDBJ whole genome shotgun (WGS) entry which is preliminary data.</text>
</comment>
<protein>
    <submittedName>
        <fullName evidence="1">Uncharacterized protein</fullName>
    </submittedName>
</protein>
<dbReference type="RefSeq" id="WP_247415968.1">
    <property type="nucleotide sequence ID" value="NZ_JALLGW010000001.1"/>
</dbReference>
<evidence type="ECO:0000313" key="1">
    <source>
        <dbReference type="EMBL" id="MFC5972528.1"/>
    </source>
</evidence>
<proteinExistence type="predicted"/>
<name>A0ABD5RPV4_9EURY</name>
<gene>
    <name evidence="1" type="ORF">ACFPYI_14405</name>
</gene>
<dbReference type="Proteomes" id="UP001596099">
    <property type="component" value="Unassembled WGS sequence"/>
</dbReference>
<dbReference type="AlphaFoldDB" id="A0ABD5RPV4"/>
<dbReference type="EMBL" id="JBHSQH010000001">
    <property type="protein sequence ID" value="MFC5972528.1"/>
    <property type="molecule type" value="Genomic_DNA"/>
</dbReference>
<sequence length="90" mass="9876">MEFRWEALTLRGSDGRVELRLVRTTGAVEVAMVPYDGSNGTRYVVEVHRERDGRWRTARTVGTTDDYSTGLAMAVDAVIDVECGPSGAGR</sequence>
<organism evidence="1 2">
    <name type="scientific">Halomarina salina</name>
    <dbReference type="NCBI Taxonomy" id="1872699"/>
    <lineage>
        <taxon>Archaea</taxon>
        <taxon>Methanobacteriati</taxon>
        <taxon>Methanobacteriota</taxon>
        <taxon>Stenosarchaea group</taxon>
        <taxon>Halobacteria</taxon>
        <taxon>Halobacteriales</taxon>
        <taxon>Natronomonadaceae</taxon>
        <taxon>Halomarina</taxon>
    </lineage>
</organism>